<evidence type="ECO:0000256" key="3">
    <source>
        <dbReference type="ARBA" id="ARBA00010617"/>
    </source>
</evidence>
<dbReference type="AlphaFoldDB" id="A0A9D3XQU4"/>
<gene>
    <name evidence="14" type="ORF">KIL84_014161</name>
</gene>
<dbReference type="InterPro" id="IPR001128">
    <property type="entry name" value="Cyt_P450"/>
</dbReference>
<evidence type="ECO:0000256" key="12">
    <source>
        <dbReference type="PIRSR" id="PIRSR602401-1"/>
    </source>
</evidence>
<dbReference type="GO" id="GO:0006805">
    <property type="term" value="P:xenobiotic metabolic process"/>
    <property type="evidence" value="ECO:0007669"/>
    <property type="project" value="TreeGrafter"/>
</dbReference>
<evidence type="ECO:0000256" key="5">
    <source>
        <dbReference type="ARBA" id="ARBA00022723"/>
    </source>
</evidence>
<comment type="cofactor">
    <cofactor evidence="1 12">
        <name>heme</name>
        <dbReference type="ChEBI" id="CHEBI:30413"/>
    </cofactor>
</comment>
<feature type="transmembrane region" description="Helical" evidence="13">
    <location>
        <begin position="680"/>
        <end position="702"/>
    </location>
</feature>
<dbReference type="PRINTS" id="PR00463">
    <property type="entry name" value="EP450I"/>
</dbReference>
<evidence type="ECO:0000256" key="7">
    <source>
        <dbReference type="ARBA" id="ARBA00022848"/>
    </source>
</evidence>
<dbReference type="FunFam" id="1.10.630.10:FF:000010">
    <property type="entry name" value="cytochrome P450 2W1 isoform X2"/>
    <property type="match status" value="2"/>
</dbReference>
<keyword evidence="10" id="KW-0503">Monooxygenase</keyword>
<evidence type="ECO:0000313" key="14">
    <source>
        <dbReference type="EMBL" id="KAH1183545.1"/>
    </source>
</evidence>
<dbReference type="GO" id="GO:0005737">
    <property type="term" value="C:cytoplasm"/>
    <property type="evidence" value="ECO:0007669"/>
    <property type="project" value="TreeGrafter"/>
</dbReference>
<dbReference type="InterPro" id="IPR002401">
    <property type="entry name" value="Cyt_P450_E_grp-I"/>
</dbReference>
<comment type="similarity">
    <text evidence="3">Belongs to the cytochrome P450 family.</text>
</comment>
<keyword evidence="7" id="KW-0492">Microsome</keyword>
<evidence type="ECO:0000256" key="4">
    <source>
        <dbReference type="ARBA" id="ARBA00022617"/>
    </source>
</evidence>
<evidence type="ECO:0000256" key="8">
    <source>
        <dbReference type="ARBA" id="ARBA00023002"/>
    </source>
</evidence>
<keyword evidence="6" id="KW-0256">Endoplasmic reticulum</keyword>
<dbReference type="Pfam" id="PF00067">
    <property type="entry name" value="p450"/>
    <property type="match status" value="2"/>
</dbReference>
<evidence type="ECO:0000256" key="2">
    <source>
        <dbReference type="ARBA" id="ARBA00004524"/>
    </source>
</evidence>
<dbReference type="Gene3D" id="1.10.630.10">
    <property type="entry name" value="Cytochrome P450"/>
    <property type="match status" value="2"/>
</dbReference>
<dbReference type="Proteomes" id="UP000827986">
    <property type="component" value="Unassembled WGS sequence"/>
</dbReference>
<protein>
    <recommendedName>
        <fullName evidence="16">Cytochrome P450 2W1</fullName>
    </recommendedName>
</protein>
<evidence type="ECO:0000256" key="13">
    <source>
        <dbReference type="SAM" id="Phobius"/>
    </source>
</evidence>
<keyword evidence="11 13" id="KW-0472">Membrane</keyword>
<evidence type="ECO:0000313" key="15">
    <source>
        <dbReference type="Proteomes" id="UP000827986"/>
    </source>
</evidence>
<evidence type="ECO:0000256" key="10">
    <source>
        <dbReference type="ARBA" id="ARBA00023033"/>
    </source>
</evidence>
<reference evidence="14" key="1">
    <citation type="submission" date="2021-09" db="EMBL/GenBank/DDBJ databases">
        <title>The genome of Mauremys mutica provides insights into the evolution of semi-aquatic lifestyle.</title>
        <authorList>
            <person name="Gong S."/>
            <person name="Gao Y."/>
        </authorList>
    </citation>
    <scope>NUCLEOTIDE SEQUENCE</scope>
    <source>
        <strain evidence="14">MM-2020</strain>
        <tissue evidence="14">Muscle</tissue>
    </source>
</reference>
<keyword evidence="13" id="KW-1133">Transmembrane helix</keyword>
<dbReference type="PANTHER" id="PTHR24300">
    <property type="entry name" value="CYTOCHROME P450 508A4-RELATED"/>
    <property type="match status" value="1"/>
</dbReference>
<dbReference type="GO" id="GO:0016712">
    <property type="term" value="F:oxidoreductase activity, acting on paired donors, with incorporation or reduction of molecular oxygen, reduced flavin or flavoprotein as one donor, and incorporation of one atom of oxygen"/>
    <property type="evidence" value="ECO:0007669"/>
    <property type="project" value="TreeGrafter"/>
</dbReference>
<keyword evidence="13" id="KW-0812">Transmembrane</keyword>
<comment type="caution">
    <text evidence="14">The sequence shown here is derived from an EMBL/GenBank/DDBJ whole genome shotgun (WGS) entry which is preliminary data.</text>
</comment>
<dbReference type="InterPro" id="IPR050182">
    <property type="entry name" value="Cytochrome_P450_fam2"/>
</dbReference>
<evidence type="ECO:0008006" key="16">
    <source>
        <dbReference type="Google" id="ProtNLM"/>
    </source>
</evidence>
<keyword evidence="9 12" id="KW-0408">Iron</keyword>
<proteinExistence type="inferred from homology"/>
<dbReference type="EMBL" id="JAHDVG010000465">
    <property type="protein sequence ID" value="KAH1183545.1"/>
    <property type="molecule type" value="Genomic_DNA"/>
</dbReference>
<dbReference type="PANTHER" id="PTHR24300:SF291">
    <property type="entry name" value="CYTOCHROME P450 2W1"/>
    <property type="match status" value="1"/>
</dbReference>
<name>A0A9D3XQU4_9SAUR</name>
<dbReference type="InterPro" id="IPR017972">
    <property type="entry name" value="Cyt_P450_CS"/>
</dbReference>
<dbReference type="GO" id="GO:0046222">
    <property type="term" value="P:aflatoxin metabolic process"/>
    <property type="evidence" value="ECO:0007669"/>
    <property type="project" value="UniProtKB-ARBA"/>
</dbReference>
<dbReference type="SUPFAM" id="SSF48264">
    <property type="entry name" value="Cytochrome P450"/>
    <property type="match status" value="2"/>
</dbReference>
<dbReference type="GO" id="GO:0006082">
    <property type="term" value="P:organic acid metabolic process"/>
    <property type="evidence" value="ECO:0007669"/>
    <property type="project" value="TreeGrafter"/>
</dbReference>
<dbReference type="GO" id="GO:0020037">
    <property type="term" value="F:heme binding"/>
    <property type="evidence" value="ECO:0007669"/>
    <property type="project" value="InterPro"/>
</dbReference>
<keyword evidence="5 12" id="KW-0479">Metal-binding</keyword>
<evidence type="ECO:0000256" key="1">
    <source>
        <dbReference type="ARBA" id="ARBA00001971"/>
    </source>
</evidence>
<dbReference type="GO" id="GO:0005506">
    <property type="term" value="F:iron ion binding"/>
    <property type="evidence" value="ECO:0007669"/>
    <property type="project" value="InterPro"/>
</dbReference>
<keyword evidence="8" id="KW-0560">Oxidoreductase</keyword>
<keyword evidence="4 12" id="KW-0349">Heme</keyword>
<organism evidence="14 15">
    <name type="scientific">Mauremys mutica</name>
    <name type="common">yellowpond turtle</name>
    <dbReference type="NCBI Taxonomy" id="74926"/>
    <lineage>
        <taxon>Eukaryota</taxon>
        <taxon>Metazoa</taxon>
        <taxon>Chordata</taxon>
        <taxon>Craniata</taxon>
        <taxon>Vertebrata</taxon>
        <taxon>Euteleostomi</taxon>
        <taxon>Archelosauria</taxon>
        <taxon>Testudinata</taxon>
        <taxon>Testudines</taxon>
        <taxon>Cryptodira</taxon>
        <taxon>Durocryptodira</taxon>
        <taxon>Testudinoidea</taxon>
        <taxon>Geoemydidae</taxon>
        <taxon>Geoemydinae</taxon>
        <taxon>Mauremys</taxon>
    </lineage>
</organism>
<accession>A0A9D3XQU4</accession>
<sequence length="966" mass="109860">MALPWKRHCAMTSSDSDISTGCAKNDITAASAPALPWHLQALCHHGGLVAFIYFLTRSKKSICSLPPGPPPLPLIGNLNVVDLKKPFQSLMELSEKYGNIFTVHFGPRKTVVLAGYETIKDALLNHAEEFGERAEIPIFRKTTHGNGIAFSHGELWKTMRRFTLSTLRDFGVGKKTIEVRILEELNFLINYFESHQGKPFDTKVILNSAVSNIICSILFGERFEYEDPIFLALLKLLNENTKLLGSPMVQLYNFYPSLGFLFGAPKTVLRNVDELNAFLEKFFKEHRQEFNENNLTGFVDAFLMKQQQESRNSHTHFHNENLLFSTLDLFAAGTETTSTTVRWGLLLMMKYPEIQRRIQEEMDQVIEPGQMPMLEDRKKLPYTDAVIHEIQRFSNIVPMSVSRSTSTDVNFRGYMIPKGIEVIPLLTSVLKDKSHWETPDQFNPSHFLDADGSFTRKEAFIPFSIGIENGLSTLGHFDPTFTRSYTILKPGAFYFSTGSKNSTFKLPPGPPPLPIIGNLHLLDIRRQDKSLLKLAEKYGPVFTLHFGSQKAVVLTGYEAVKEALVNFTDEFVDRPPIPIFEQIQHGNGVFFSNGELWRTTRRFTVSSMRNLGMGKKLIEEKILEELHLLIETIKSSRGEPFSLKSFNAAPTNITFLMLFGDRFDYKDATFVTLLRLIDEVMVLLGSPFLHFFNFYPFLGLFLKTHKILLKKVEDVRIILRNYIQISRQDLSENSQSYIDALVFKQHKETNKKDSLFRDENIIASVLDLVMAGTETTATTLQWAILLMMKYPEIQKKVQEEIGTVVQSGSQATYEDRINMPFTNAVIHEVQRFITLLPHVPRCTSVDTHFRGYFLPKGITVIPSLTSVLLDKTQWETPHEFNPNHFLDADGKFVKKEAFLPFSTGRRNCIGESLAKMELFLFFVGLLQTFTFQPPPGVTESDLDLAVPQTTFTLRPQPQSACAVLCE</sequence>
<evidence type="ECO:0000256" key="11">
    <source>
        <dbReference type="ARBA" id="ARBA00023136"/>
    </source>
</evidence>
<dbReference type="InterPro" id="IPR036396">
    <property type="entry name" value="Cyt_P450_sf"/>
</dbReference>
<comment type="subcellular location">
    <subcellularLocation>
        <location evidence="2">Microsome membrane</location>
    </subcellularLocation>
</comment>
<keyword evidence="15" id="KW-1185">Reference proteome</keyword>
<evidence type="ECO:0000256" key="9">
    <source>
        <dbReference type="ARBA" id="ARBA00023004"/>
    </source>
</evidence>
<dbReference type="PROSITE" id="PS00086">
    <property type="entry name" value="CYTOCHROME_P450"/>
    <property type="match status" value="1"/>
</dbReference>
<dbReference type="PRINTS" id="PR00385">
    <property type="entry name" value="P450"/>
</dbReference>
<evidence type="ECO:0000256" key="6">
    <source>
        <dbReference type="ARBA" id="ARBA00022824"/>
    </source>
</evidence>
<feature type="binding site" description="axial binding residue" evidence="12">
    <location>
        <position position="908"/>
    </location>
    <ligand>
        <name>heme</name>
        <dbReference type="ChEBI" id="CHEBI:30413"/>
    </ligand>
    <ligandPart>
        <name>Fe</name>
        <dbReference type="ChEBI" id="CHEBI:18248"/>
    </ligandPart>
</feature>